<proteinExistence type="predicted"/>
<protein>
    <submittedName>
        <fullName evidence="1">Uncharacterized protein</fullName>
    </submittedName>
</protein>
<evidence type="ECO:0000313" key="1">
    <source>
        <dbReference type="EMBL" id="AID52059.1"/>
    </source>
</evidence>
<dbReference type="RefSeq" id="YP_009117143.1">
    <property type="nucleotide sequence ID" value="NC_026286.1"/>
</dbReference>
<dbReference type="AlphaFoldDB" id="A0A0B4MZ24"/>
<dbReference type="EMBL" id="KJ679272">
    <property type="protein sequence ID" value="AID52059.1"/>
    <property type="molecule type" value="Genomic_DNA"/>
</dbReference>
<keyword evidence="1" id="KW-0496">Mitochondrion</keyword>
<accession>A0A0B4MZ24</accession>
<gene>
    <name evidence="1" type="primary">orf69</name>
</gene>
<dbReference type="GeneID" id="22974626"/>
<organism evidence="1">
    <name type="scientific">Acrasis kona</name>
    <dbReference type="NCBI Taxonomy" id="1008807"/>
    <lineage>
        <taxon>Eukaryota</taxon>
        <taxon>Discoba</taxon>
        <taxon>Heterolobosea</taxon>
        <taxon>Tetramitia</taxon>
        <taxon>Eutetramitia</taxon>
        <taxon>Acrasidae</taxon>
        <taxon>Acrasis</taxon>
    </lineage>
</organism>
<geneLocation type="mitochondrion" evidence="1"/>
<reference evidence="1" key="2">
    <citation type="submission" date="2014-04" db="EMBL/GenBank/DDBJ databases">
        <authorList>
            <person name="Fu C.-J."/>
            <person name="Sheikh S."/>
            <person name="Miao W."/>
            <person name="Andersson S.G.E."/>
            <person name="Baldauf S.L."/>
        </authorList>
    </citation>
    <scope>NUCLEOTIDE SEQUENCE</scope>
    <source>
        <strain evidence="1">ATCC MYA-3509</strain>
    </source>
</reference>
<name>A0A0B4MZ24_9EUKA</name>
<reference evidence="1" key="1">
    <citation type="journal article" date="2014" name="Genome Biol. Evol.">
        <title>Missing genes, multiple ORFs, and C-to-U type RNA editing in Acrasis kona (Heterolobosea, Excavata) mitochondrial DNA.</title>
        <authorList>
            <person name="Fu C.J."/>
            <person name="Sheikh S."/>
            <person name="Miao W."/>
            <person name="Andersson S.G."/>
            <person name="Baldauf S.L."/>
        </authorList>
    </citation>
    <scope>NUCLEOTIDE SEQUENCE</scope>
    <source>
        <strain evidence="1">ATCC MYA-3509</strain>
    </source>
</reference>
<sequence length="69" mass="8127">MNTLRELYKNKTIKNKLDVLFDEAVVIESSFNVGKGLNFLLLKNNNKLIKKYYYSNNNNKVNNIFNIIK</sequence>